<name>A0A1F5EFU6_9BACT</name>
<evidence type="ECO:0000256" key="1">
    <source>
        <dbReference type="SAM" id="MobiDB-lite"/>
    </source>
</evidence>
<dbReference type="EMBL" id="MEZV01000041">
    <property type="protein sequence ID" value="OGD66251.1"/>
    <property type="molecule type" value="Genomic_DNA"/>
</dbReference>
<reference evidence="3 4" key="1">
    <citation type="journal article" date="2016" name="Nat. Commun.">
        <title>Thousands of microbial genomes shed light on interconnected biogeochemical processes in an aquifer system.</title>
        <authorList>
            <person name="Anantharaman K."/>
            <person name="Brown C.T."/>
            <person name="Hug L.A."/>
            <person name="Sharon I."/>
            <person name="Castelle C.J."/>
            <person name="Probst A.J."/>
            <person name="Thomas B.C."/>
            <person name="Singh A."/>
            <person name="Wilkins M.J."/>
            <person name="Karaoz U."/>
            <person name="Brodie E.L."/>
            <person name="Williams K.H."/>
            <person name="Hubbard S.S."/>
            <person name="Banfield J.F."/>
        </authorList>
    </citation>
    <scope>NUCLEOTIDE SEQUENCE [LARGE SCALE GENOMIC DNA]</scope>
</reference>
<organism evidence="3 4">
    <name type="scientific">Candidatus Berkelbacteria bacterium RIFCSPHIGHO2_12_FULL_36_9</name>
    <dbReference type="NCBI Taxonomy" id="1797469"/>
    <lineage>
        <taxon>Bacteria</taxon>
        <taxon>Candidatus Berkelbacteria</taxon>
    </lineage>
</organism>
<dbReference type="InterPro" id="IPR043993">
    <property type="entry name" value="T4SS_pilin"/>
</dbReference>
<evidence type="ECO:0000256" key="2">
    <source>
        <dbReference type="SAM" id="Phobius"/>
    </source>
</evidence>
<dbReference type="Proteomes" id="UP000176451">
    <property type="component" value="Unassembled WGS sequence"/>
</dbReference>
<evidence type="ECO:0000313" key="3">
    <source>
        <dbReference type="EMBL" id="OGD66251.1"/>
    </source>
</evidence>
<accession>A0A1F5EFU6</accession>
<gene>
    <name evidence="3" type="ORF">A3F08_02530</name>
</gene>
<keyword evidence="2" id="KW-1133">Transmembrane helix</keyword>
<evidence type="ECO:0000313" key="4">
    <source>
        <dbReference type="Proteomes" id="UP000176451"/>
    </source>
</evidence>
<keyword evidence="2" id="KW-0472">Membrane</keyword>
<feature type="compositionally biased region" description="Polar residues" evidence="1">
    <location>
        <begin position="191"/>
        <end position="206"/>
    </location>
</feature>
<sequence length="322" mass="34942">MKLKSKVVFILGIFLLVGTMIGSAILINKYLTASADPQLPTAQTNTQSKLPEEHALISYERYRNVPYFFKSGKWHAANPFDYKGAVDVTDDQQMQEEVYDFLSRTLNDPVRLNLYKITTNNLKNKDETEGYNYLLGRLKDTSATSVTSYSYIISENGYYTAEKIRIDPDNYSIDTAGNLVVKNGTVQATNDASVGTASTPSGSDSQGGSVPNDSVGGSSNVSGGGGSVSLPGGISISRPSALTRFFNFEDAYTSIFNLIVAVAGTIFFLLLLYGGFIFLTSMGNEEAATKGKKILFDAVIGITIVVLSWVVGTWLIEQLKLS</sequence>
<proteinExistence type="predicted"/>
<dbReference type="AlphaFoldDB" id="A0A1F5EFU6"/>
<protein>
    <submittedName>
        <fullName evidence="3">Uncharacterized protein</fullName>
    </submittedName>
</protein>
<dbReference type="Pfam" id="PF18895">
    <property type="entry name" value="T4SS_pilin"/>
    <property type="match status" value="1"/>
</dbReference>
<feature type="transmembrane region" description="Helical" evidence="2">
    <location>
        <begin position="255"/>
        <end position="282"/>
    </location>
</feature>
<feature type="transmembrane region" description="Helical" evidence="2">
    <location>
        <begin position="294"/>
        <end position="316"/>
    </location>
</feature>
<comment type="caution">
    <text evidence="3">The sequence shown here is derived from an EMBL/GenBank/DDBJ whole genome shotgun (WGS) entry which is preliminary data.</text>
</comment>
<feature type="region of interest" description="Disordered" evidence="1">
    <location>
        <begin position="191"/>
        <end position="221"/>
    </location>
</feature>
<feature type="compositionally biased region" description="Low complexity" evidence="1">
    <location>
        <begin position="207"/>
        <end position="221"/>
    </location>
</feature>
<keyword evidence="2" id="KW-0812">Transmembrane</keyword>